<organism evidence="1">
    <name type="scientific">viral metagenome</name>
    <dbReference type="NCBI Taxonomy" id="1070528"/>
    <lineage>
        <taxon>unclassified sequences</taxon>
        <taxon>metagenomes</taxon>
        <taxon>organismal metagenomes</taxon>
    </lineage>
</organism>
<dbReference type="EMBL" id="MT143858">
    <property type="protein sequence ID" value="QJB03733.1"/>
    <property type="molecule type" value="Genomic_DNA"/>
</dbReference>
<name>A0A6M3MDQ7_9ZZZZ</name>
<reference evidence="1" key="1">
    <citation type="submission" date="2020-03" db="EMBL/GenBank/DDBJ databases">
        <title>The deep terrestrial virosphere.</title>
        <authorList>
            <person name="Holmfeldt K."/>
            <person name="Nilsson E."/>
            <person name="Simone D."/>
            <person name="Lopez-Fernandez M."/>
            <person name="Wu X."/>
            <person name="de Brujin I."/>
            <person name="Lundin D."/>
            <person name="Andersson A."/>
            <person name="Bertilsson S."/>
            <person name="Dopson M."/>
        </authorList>
    </citation>
    <scope>NUCLEOTIDE SEQUENCE</scope>
    <source>
        <strain evidence="1">MM171B00578</strain>
    </source>
</reference>
<dbReference type="AlphaFoldDB" id="A0A6M3MDQ7"/>
<sequence length="91" mass="10547">MDMYHPDTRWLWISTTGLPCPRCAEHVGHTFRGDAIRGFLPFHRILGPGEIHPEYHKVLGWHTPCYCRLILQNAVEVFEQQLHADKERAAA</sequence>
<accession>A0A6M3MDQ7</accession>
<protein>
    <submittedName>
        <fullName evidence="1">Uncharacterized protein</fullName>
    </submittedName>
</protein>
<gene>
    <name evidence="1" type="ORF">MM171B00578_0017</name>
</gene>
<evidence type="ECO:0000313" key="1">
    <source>
        <dbReference type="EMBL" id="QJB03733.1"/>
    </source>
</evidence>
<proteinExistence type="predicted"/>